<evidence type="ECO:0000256" key="1">
    <source>
        <dbReference type="SAM" id="Phobius"/>
    </source>
</evidence>
<keyword evidence="1" id="KW-0812">Transmembrane</keyword>
<dbReference type="PANTHER" id="PTHR31168:SF1">
    <property type="entry name" value="DUF599 FAMILY PROTEIN"/>
    <property type="match status" value="1"/>
</dbReference>
<keyword evidence="1" id="KW-1133">Transmembrane helix</keyword>
<dbReference type="EMBL" id="JASCZI010151068">
    <property type="protein sequence ID" value="MED6168600.1"/>
    <property type="molecule type" value="Genomic_DNA"/>
</dbReference>
<dbReference type="PANTHER" id="PTHR31168">
    <property type="entry name" value="OS02G0292800 PROTEIN"/>
    <property type="match status" value="1"/>
</dbReference>
<sequence>MEKVIIDLILVIVGLLVMAMYHFWLLHRVLRHPTKTIIGVNAINQRLWVETMMEDAPKHGVLAVQSLRNNIMASTLLATTAILLSTLVATLMVGGGNYGGYNHIGKTKSIVSEAFGDTSDYGLSVKFFAMLLCFLLSFMLNVQSIRYYSHASILINVPFKKVSPRPPPMPTLTVDYVTKILNKGSYFWSLGWRAMYLSFPLFMWIFGAIPMFVSCSVLVFILYFLDSTFDCGWHGGDNNEVHNYNVDIEIGMTANWNHLLNPKWPMTL</sequence>
<feature type="transmembrane region" description="Helical" evidence="1">
    <location>
        <begin position="76"/>
        <end position="101"/>
    </location>
</feature>
<feature type="transmembrane region" description="Helical" evidence="1">
    <location>
        <begin position="121"/>
        <end position="142"/>
    </location>
</feature>
<feature type="transmembrane region" description="Helical" evidence="1">
    <location>
        <begin position="6"/>
        <end position="26"/>
    </location>
</feature>
<organism evidence="2 3">
    <name type="scientific">Stylosanthes scabra</name>
    <dbReference type="NCBI Taxonomy" id="79078"/>
    <lineage>
        <taxon>Eukaryota</taxon>
        <taxon>Viridiplantae</taxon>
        <taxon>Streptophyta</taxon>
        <taxon>Embryophyta</taxon>
        <taxon>Tracheophyta</taxon>
        <taxon>Spermatophyta</taxon>
        <taxon>Magnoliopsida</taxon>
        <taxon>eudicotyledons</taxon>
        <taxon>Gunneridae</taxon>
        <taxon>Pentapetalae</taxon>
        <taxon>rosids</taxon>
        <taxon>fabids</taxon>
        <taxon>Fabales</taxon>
        <taxon>Fabaceae</taxon>
        <taxon>Papilionoideae</taxon>
        <taxon>50 kb inversion clade</taxon>
        <taxon>dalbergioids sensu lato</taxon>
        <taxon>Dalbergieae</taxon>
        <taxon>Pterocarpus clade</taxon>
        <taxon>Stylosanthes</taxon>
    </lineage>
</organism>
<reference evidence="2 3" key="1">
    <citation type="journal article" date="2023" name="Plants (Basel)">
        <title>Bridging the Gap: Combining Genomics and Transcriptomics Approaches to Understand Stylosanthes scabra, an Orphan Legume from the Brazilian Caatinga.</title>
        <authorList>
            <person name="Ferreira-Neto J.R.C."/>
            <person name="da Silva M.D."/>
            <person name="Binneck E."/>
            <person name="de Melo N.F."/>
            <person name="da Silva R.H."/>
            <person name="de Melo A.L.T.M."/>
            <person name="Pandolfi V."/>
            <person name="Bustamante F.O."/>
            <person name="Brasileiro-Vidal A.C."/>
            <person name="Benko-Iseppon A.M."/>
        </authorList>
    </citation>
    <scope>NUCLEOTIDE SEQUENCE [LARGE SCALE GENOMIC DNA]</scope>
    <source>
        <tissue evidence="2">Leaves</tissue>
    </source>
</reference>
<keyword evidence="3" id="KW-1185">Reference proteome</keyword>
<protein>
    <submittedName>
        <fullName evidence="2">Uncharacterized protein</fullName>
    </submittedName>
</protein>
<gene>
    <name evidence="2" type="ORF">PIB30_013095</name>
</gene>
<dbReference type="InterPro" id="IPR006747">
    <property type="entry name" value="DUF599"/>
</dbReference>
<evidence type="ECO:0000313" key="3">
    <source>
        <dbReference type="Proteomes" id="UP001341840"/>
    </source>
</evidence>
<accession>A0ABU6V4R5</accession>
<comment type="caution">
    <text evidence="2">The sequence shown here is derived from an EMBL/GenBank/DDBJ whole genome shotgun (WGS) entry which is preliminary data.</text>
</comment>
<evidence type="ECO:0000313" key="2">
    <source>
        <dbReference type="EMBL" id="MED6168600.1"/>
    </source>
</evidence>
<keyword evidence="1" id="KW-0472">Membrane</keyword>
<dbReference type="Pfam" id="PF04654">
    <property type="entry name" value="DUF599"/>
    <property type="match status" value="1"/>
</dbReference>
<proteinExistence type="predicted"/>
<feature type="transmembrane region" description="Helical" evidence="1">
    <location>
        <begin position="201"/>
        <end position="225"/>
    </location>
</feature>
<dbReference type="Proteomes" id="UP001341840">
    <property type="component" value="Unassembled WGS sequence"/>
</dbReference>
<name>A0ABU6V4R5_9FABA</name>